<feature type="active site" evidence="2">
    <location>
        <position position="47"/>
    </location>
</feature>
<protein>
    <submittedName>
        <fullName evidence="3">PhzF family phenazine biosynthesis protein</fullName>
    </submittedName>
</protein>
<dbReference type="GO" id="GO:0005737">
    <property type="term" value="C:cytoplasm"/>
    <property type="evidence" value="ECO:0007669"/>
    <property type="project" value="TreeGrafter"/>
</dbReference>
<reference evidence="3" key="1">
    <citation type="journal article" date="2020" name="mSystems">
        <title>Genome- and Community-Level Interaction Insights into Carbon Utilization and Element Cycling Functions of Hydrothermarchaeota in Hydrothermal Sediment.</title>
        <authorList>
            <person name="Zhou Z."/>
            <person name="Liu Y."/>
            <person name="Xu W."/>
            <person name="Pan J."/>
            <person name="Luo Z.H."/>
            <person name="Li M."/>
        </authorList>
    </citation>
    <scope>NUCLEOTIDE SEQUENCE [LARGE SCALE GENOMIC DNA]</scope>
    <source>
        <strain evidence="3">SpSt-855</strain>
    </source>
</reference>
<accession>A0A7V5CT66</accession>
<dbReference type="EMBL" id="DTKL01000045">
    <property type="protein sequence ID" value="HGY94531.1"/>
    <property type="molecule type" value="Genomic_DNA"/>
</dbReference>
<dbReference type="NCBIfam" id="TIGR00654">
    <property type="entry name" value="PhzF_family"/>
    <property type="match status" value="1"/>
</dbReference>
<dbReference type="SUPFAM" id="SSF54506">
    <property type="entry name" value="Diaminopimelate epimerase-like"/>
    <property type="match status" value="1"/>
</dbReference>
<dbReference type="InterPro" id="IPR003719">
    <property type="entry name" value="Phenazine_PhzF-like"/>
</dbReference>
<evidence type="ECO:0000313" key="3">
    <source>
        <dbReference type="EMBL" id="HGY94531.1"/>
    </source>
</evidence>
<dbReference type="AlphaFoldDB" id="A0A7V5CT66"/>
<evidence type="ECO:0000256" key="1">
    <source>
        <dbReference type="ARBA" id="ARBA00008270"/>
    </source>
</evidence>
<dbReference type="PANTHER" id="PTHR13774:SF32">
    <property type="entry name" value="ANTISENSE-ENHANCING SEQUENCE 1"/>
    <property type="match status" value="1"/>
</dbReference>
<organism evidence="3">
    <name type="scientific">Acidobacterium capsulatum</name>
    <dbReference type="NCBI Taxonomy" id="33075"/>
    <lineage>
        <taxon>Bacteria</taxon>
        <taxon>Pseudomonadati</taxon>
        <taxon>Acidobacteriota</taxon>
        <taxon>Terriglobia</taxon>
        <taxon>Terriglobales</taxon>
        <taxon>Acidobacteriaceae</taxon>
        <taxon>Acidobacterium</taxon>
    </lineage>
</organism>
<dbReference type="PIRSF" id="PIRSF016184">
    <property type="entry name" value="PhzC_PhzF"/>
    <property type="match status" value="1"/>
</dbReference>
<dbReference type="PANTHER" id="PTHR13774">
    <property type="entry name" value="PHENAZINE BIOSYNTHESIS PROTEIN"/>
    <property type="match status" value="1"/>
</dbReference>
<dbReference type="Pfam" id="PF02567">
    <property type="entry name" value="PhzC-PhzF"/>
    <property type="match status" value="1"/>
</dbReference>
<dbReference type="Gene3D" id="3.10.310.10">
    <property type="entry name" value="Diaminopimelate Epimerase, Chain A, domain 1"/>
    <property type="match status" value="2"/>
</dbReference>
<name>A0A7V5CT66_9BACT</name>
<comment type="similarity">
    <text evidence="1">Belongs to the PhzF family.</text>
</comment>
<gene>
    <name evidence="3" type="ORF">ENW50_07600</name>
</gene>
<proteinExistence type="inferred from homology"/>
<comment type="caution">
    <text evidence="3">The sequence shown here is derived from an EMBL/GenBank/DDBJ whole genome shotgun (WGS) entry which is preliminary data.</text>
</comment>
<sequence>MRALDYYLCDVFTSTPLTGNQLAVFPDAGQLTPEEMQSIARETNLSETTFVCRRDAATEAAEGYHVRIFTVREELPFAGHPTLGTAAVIRRFVAAEPNLAALTLHLSAGRVPVVFDDAQAPAPAIYGEMTQPKAELGVVQSREAIAPVLGLRVEDFSPAWAPQITSTGNPFCIVPLCSVQALERLSLRPDLAPALLNSIGARFFYVIAQEKPSLWQARMQFYNGEDPATGSAAGCAIVYLVGNGIEPPDTRIHLRQGIAIHRPSDLYGLCSLQNGKPAQVRIAGCTVFVAKGRLFLERFT</sequence>
<evidence type="ECO:0000256" key="2">
    <source>
        <dbReference type="PIRSR" id="PIRSR016184-1"/>
    </source>
</evidence>
<dbReference type="GO" id="GO:0016853">
    <property type="term" value="F:isomerase activity"/>
    <property type="evidence" value="ECO:0007669"/>
    <property type="project" value="TreeGrafter"/>
</dbReference>